<dbReference type="GO" id="GO:0005509">
    <property type="term" value="F:calcium ion binding"/>
    <property type="evidence" value="ECO:0007669"/>
    <property type="project" value="InterPro"/>
</dbReference>
<dbReference type="GO" id="GO:0006811">
    <property type="term" value="P:monoatomic ion transport"/>
    <property type="evidence" value="ECO:0007669"/>
    <property type="project" value="UniProtKB-KW"/>
</dbReference>
<evidence type="ECO:0000256" key="8">
    <source>
        <dbReference type="ARBA" id="ARBA00023136"/>
    </source>
</evidence>
<dbReference type="PROSITE" id="PS00018">
    <property type="entry name" value="EF_HAND_1"/>
    <property type="match status" value="1"/>
</dbReference>
<keyword evidence="7" id="KW-0626">Porin</keyword>
<evidence type="ECO:0000259" key="13">
    <source>
        <dbReference type="PROSITE" id="PS51123"/>
    </source>
</evidence>
<keyword evidence="5 12" id="KW-0732">Signal</keyword>
<dbReference type="PROSITE" id="PS01068">
    <property type="entry name" value="OMPA_1"/>
    <property type="match status" value="1"/>
</dbReference>
<protein>
    <submittedName>
        <fullName evidence="14">OOP family OmpA-OmpF porin</fullName>
    </submittedName>
</protein>
<name>A0A7W4W6L4_9GAMM</name>
<dbReference type="Gene3D" id="2.40.160.20">
    <property type="match status" value="1"/>
</dbReference>
<evidence type="ECO:0000256" key="2">
    <source>
        <dbReference type="ARBA" id="ARBA00022448"/>
    </source>
</evidence>
<dbReference type="Proteomes" id="UP000537130">
    <property type="component" value="Unassembled WGS sequence"/>
</dbReference>
<dbReference type="InterPro" id="IPR006690">
    <property type="entry name" value="OMPA-like_CS"/>
</dbReference>
<dbReference type="InterPro" id="IPR027385">
    <property type="entry name" value="Beta-barrel_OMP"/>
</dbReference>
<keyword evidence="3" id="KW-1134">Transmembrane beta strand</keyword>
<dbReference type="PANTHER" id="PTHR30329">
    <property type="entry name" value="STATOR ELEMENT OF FLAGELLAR MOTOR COMPLEX"/>
    <property type="match status" value="1"/>
</dbReference>
<feature type="chain" id="PRO_5031516885" evidence="12">
    <location>
        <begin position="29"/>
        <end position="475"/>
    </location>
</feature>
<gene>
    <name evidence="14" type="ORF">FHR99_002720</name>
</gene>
<feature type="region of interest" description="Disordered" evidence="11">
    <location>
        <begin position="241"/>
        <end position="273"/>
    </location>
</feature>
<feature type="signal peptide" evidence="12">
    <location>
        <begin position="1"/>
        <end position="28"/>
    </location>
</feature>
<dbReference type="AlphaFoldDB" id="A0A7W4W6L4"/>
<organism evidence="14 15">
    <name type="scientific">Litorivivens lipolytica</name>
    <dbReference type="NCBI Taxonomy" id="1524264"/>
    <lineage>
        <taxon>Bacteria</taxon>
        <taxon>Pseudomonadati</taxon>
        <taxon>Pseudomonadota</taxon>
        <taxon>Gammaproteobacteria</taxon>
        <taxon>Litorivivens</taxon>
    </lineage>
</organism>
<dbReference type="GO" id="GO:0007155">
    <property type="term" value="P:cell adhesion"/>
    <property type="evidence" value="ECO:0007669"/>
    <property type="project" value="InterPro"/>
</dbReference>
<dbReference type="PROSITE" id="PS51123">
    <property type="entry name" value="OMPA_2"/>
    <property type="match status" value="1"/>
</dbReference>
<dbReference type="Pfam" id="PF00691">
    <property type="entry name" value="OmpA"/>
    <property type="match status" value="1"/>
</dbReference>
<feature type="domain" description="OmpA-like" evidence="13">
    <location>
        <begin position="358"/>
        <end position="475"/>
    </location>
</feature>
<evidence type="ECO:0000256" key="5">
    <source>
        <dbReference type="ARBA" id="ARBA00022729"/>
    </source>
</evidence>
<comment type="subcellular location">
    <subcellularLocation>
        <location evidence="1">Cell outer membrane</location>
        <topology evidence="1">Multi-pass membrane protein</topology>
    </subcellularLocation>
</comment>
<dbReference type="Gene3D" id="3.30.1330.60">
    <property type="entry name" value="OmpA-like domain"/>
    <property type="match status" value="1"/>
</dbReference>
<accession>A0A7W4W6L4</accession>
<dbReference type="InterPro" id="IPR011250">
    <property type="entry name" value="OMP/PagP_B-barrel"/>
</dbReference>
<dbReference type="InterPro" id="IPR050330">
    <property type="entry name" value="Bact_OuterMem_StrucFunc"/>
</dbReference>
<dbReference type="SUPFAM" id="SSF103088">
    <property type="entry name" value="OmpA-like"/>
    <property type="match status" value="1"/>
</dbReference>
<dbReference type="SUPFAM" id="SSF103647">
    <property type="entry name" value="TSP type-3 repeat"/>
    <property type="match status" value="2"/>
</dbReference>
<dbReference type="InterPro" id="IPR006664">
    <property type="entry name" value="OMP_bac"/>
</dbReference>
<dbReference type="RefSeq" id="WP_183411229.1">
    <property type="nucleotide sequence ID" value="NZ_JACHWY010000003.1"/>
</dbReference>
<evidence type="ECO:0000313" key="14">
    <source>
        <dbReference type="EMBL" id="MBB3048446.1"/>
    </source>
</evidence>
<dbReference type="Pfam" id="PF02412">
    <property type="entry name" value="TSP_3"/>
    <property type="match status" value="3"/>
</dbReference>
<evidence type="ECO:0000313" key="15">
    <source>
        <dbReference type="Proteomes" id="UP000537130"/>
    </source>
</evidence>
<feature type="compositionally biased region" description="Basic and acidic residues" evidence="11">
    <location>
        <begin position="248"/>
        <end position="267"/>
    </location>
</feature>
<evidence type="ECO:0000256" key="4">
    <source>
        <dbReference type="ARBA" id="ARBA00022692"/>
    </source>
</evidence>
<dbReference type="InterPro" id="IPR006665">
    <property type="entry name" value="OmpA-like"/>
</dbReference>
<evidence type="ECO:0000256" key="6">
    <source>
        <dbReference type="ARBA" id="ARBA00023065"/>
    </source>
</evidence>
<keyword evidence="6" id="KW-0406">Ion transport</keyword>
<dbReference type="GO" id="GO:0015288">
    <property type="term" value="F:porin activity"/>
    <property type="evidence" value="ECO:0007669"/>
    <property type="project" value="UniProtKB-KW"/>
</dbReference>
<dbReference type="SUPFAM" id="SSF56925">
    <property type="entry name" value="OMPA-like"/>
    <property type="match status" value="1"/>
</dbReference>
<dbReference type="InterPro" id="IPR036737">
    <property type="entry name" value="OmpA-like_sf"/>
</dbReference>
<dbReference type="InterPro" id="IPR028974">
    <property type="entry name" value="TSP_type-3_rpt"/>
</dbReference>
<evidence type="ECO:0000256" key="3">
    <source>
        <dbReference type="ARBA" id="ARBA00022452"/>
    </source>
</evidence>
<dbReference type="CDD" id="cd07185">
    <property type="entry name" value="OmpA_C-like"/>
    <property type="match status" value="1"/>
</dbReference>
<keyword evidence="8 10" id="KW-0472">Membrane</keyword>
<dbReference type="InterPro" id="IPR003367">
    <property type="entry name" value="Thrombospondin_3-like_rpt"/>
</dbReference>
<dbReference type="GO" id="GO:0009279">
    <property type="term" value="C:cell outer membrane"/>
    <property type="evidence" value="ECO:0007669"/>
    <property type="project" value="UniProtKB-SubCell"/>
</dbReference>
<evidence type="ECO:0000256" key="7">
    <source>
        <dbReference type="ARBA" id="ARBA00023114"/>
    </source>
</evidence>
<keyword evidence="2" id="KW-0813">Transport</keyword>
<comment type="caution">
    <text evidence="14">The sequence shown here is derived from an EMBL/GenBank/DDBJ whole genome shotgun (WGS) entry which is preliminary data.</text>
</comment>
<reference evidence="14 15" key="1">
    <citation type="submission" date="2020-08" db="EMBL/GenBank/DDBJ databases">
        <title>Genomic Encyclopedia of Type Strains, Phase III (KMG-III): the genomes of soil and plant-associated and newly described type strains.</title>
        <authorList>
            <person name="Whitman W."/>
        </authorList>
    </citation>
    <scope>NUCLEOTIDE SEQUENCE [LARGE SCALE GENOMIC DNA]</scope>
    <source>
        <strain evidence="14 15">CECT 8654</strain>
    </source>
</reference>
<dbReference type="PANTHER" id="PTHR30329:SF21">
    <property type="entry name" value="LIPOPROTEIN YIAD-RELATED"/>
    <property type="match status" value="1"/>
</dbReference>
<keyword evidence="9" id="KW-0998">Cell outer membrane</keyword>
<evidence type="ECO:0000256" key="9">
    <source>
        <dbReference type="ARBA" id="ARBA00023237"/>
    </source>
</evidence>
<keyword evidence="15" id="KW-1185">Reference proteome</keyword>
<evidence type="ECO:0000256" key="11">
    <source>
        <dbReference type="SAM" id="MobiDB-lite"/>
    </source>
</evidence>
<dbReference type="InterPro" id="IPR018247">
    <property type="entry name" value="EF_Hand_1_Ca_BS"/>
</dbReference>
<dbReference type="GO" id="GO:0046930">
    <property type="term" value="C:pore complex"/>
    <property type="evidence" value="ECO:0007669"/>
    <property type="project" value="UniProtKB-KW"/>
</dbReference>
<evidence type="ECO:0000256" key="1">
    <source>
        <dbReference type="ARBA" id="ARBA00004571"/>
    </source>
</evidence>
<dbReference type="PRINTS" id="PR01021">
    <property type="entry name" value="OMPADOMAIN"/>
</dbReference>
<dbReference type="Pfam" id="PF13505">
    <property type="entry name" value="OMP_b-brl"/>
    <property type="match status" value="1"/>
</dbReference>
<evidence type="ECO:0000256" key="12">
    <source>
        <dbReference type="SAM" id="SignalP"/>
    </source>
</evidence>
<evidence type="ECO:0000256" key="10">
    <source>
        <dbReference type="PROSITE-ProRule" id="PRU00473"/>
    </source>
</evidence>
<proteinExistence type="predicted"/>
<dbReference type="EMBL" id="JACHWY010000003">
    <property type="protein sequence ID" value="MBB3048446.1"/>
    <property type="molecule type" value="Genomic_DNA"/>
</dbReference>
<sequence>MTTSIQWARWRTWAAGAVLACTTLPTLAENNWYISAEYGRQRIFAAEDDKVYQPSTAPSGACLGGAFAIPGVGNCGNPSLFDDRIHNYDDDDGFGLSVGYNFEGPVRVDLSAKQMKNEADYVRIDGGPRQDVDFTQEAQALLTNLWFDFNEDGVVQPYVGLGVGAAKMKLAGAQANNLDDTTLFAQAGFGMNFVVTDSFMMDFGARYFEADKPEYENFLAEYHGAGLVLGFRYNFEGKDSADGDSDGDGVRNADDRCPHTPRGDRVNKFGCSDSDGDGVADNLDRCPSTPPGTPVNEFGCSDLDGDGVVDGQDLCPGTPVGTQVDGNGCSDVDGDGVTDRVDACPDSVPNKPVMSNGCGVQQSVVLEGVNFEFDSARLQPNAQRILDLVAKSLKESPNFVVEIQGHTDNVGSDAYNLILSQDRAGAVKAYLISKGVDADAMVARGYGERQPVADNGSEDGRERNRRVEMKVIQER</sequence>
<keyword evidence="4" id="KW-0812">Transmembrane</keyword>